<dbReference type="InterPro" id="IPR014284">
    <property type="entry name" value="RNA_pol_sigma-70_dom"/>
</dbReference>
<evidence type="ECO:0000256" key="2">
    <source>
        <dbReference type="ARBA" id="ARBA00023015"/>
    </source>
</evidence>
<dbReference type="Pfam" id="PF08281">
    <property type="entry name" value="Sigma70_r4_2"/>
    <property type="match status" value="1"/>
</dbReference>
<evidence type="ECO:0000256" key="4">
    <source>
        <dbReference type="ARBA" id="ARBA00023125"/>
    </source>
</evidence>
<sequence>MKRTTAEVGELYAAYRSDLNRYMLYLTRNREEAADLVQEVFLRLCQQERLPERAKEWMASTGYRLFVDRWRRSRRIRWQPLDRLELRSPHSPEQAYLDQELAEAMRLLLPRFQSRRRSVLTLRLYKQYSCREIARVLGCSENTVKSDIRRGKRQLSQWLSDPALSIPGDLVHNGEIKIRKKGRD</sequence>
<dbReference type="InterPro" id="IPR013324">
    <property type="entry name" value="RNA_pol_sigma_r3/r4-like"/>
</dbReference>
<dbReference type="InterPro" id="IPR039425">
    <property type="entry name" value="RNA_pol_sigma-70-like"/>
</dbReference>
<evidence type="ECO:0000259" key="7">
    <source>
        <dbReference type="Pfam" id="PF08281"/>
    </source>
</evidence>
<evidence type="ECO:0000313" key="8">
    <source>
        <dbReference type="EMBL" id="MFC4600133.1"/>
    </source>
</evidence>
<keyword evidence="5" id="KW-0804">Transcription</keyword>
<dbReference type="InterPro" id="IPR036388">
    <property type="entry name" value="WH-like_DNA-bd_sf"/>
</dbReference>
<evidence type="ECO:0000256" key="3">
    <source>
        <dbReference type="ARBA" id="ARBA00023082"/>
    </source>
</evidence>
<comment type="caution">
    <text evidence="8">The sequence shown here is derived from an EMBL/GenBank/DDBJ whole genome shotgun (WGS) entry which is preliminary data.</text>
</comment>
<dbReference type="InterPro" id="IPR007627">
    <property type="entry name" value="RNA_pol_sigma70_r2"/>
</dbReference>
<dbReference type="SUPFAM" id="SSF88946">
    <property type="entry name" value="Sigma2 domain of RNA polymerase sigma factors"/>
    <property type="match status" value="1"/>
</dbReference>
<dbReference type="Pfam" id="PF04542">
    <property type="entry name" value="Sigma70_r2"/>
    <property type="match status" value="1"/>
</dbReference>
<dbReference type="NCBIfam" id="TIGR02937">
    <property type="entry name" value="sigma70-ECF"/>
    <property type="match status" value="1"/>
</dbReference>
<dbReference type="InterPro" id="IPR013249">
    <property type="entry name" value="RNA_pol_sigma70_r4_t2"/>
</dbReference>
<keyword evidence="3" id="KW-0731">Sigma factor</keyword>
<feature type="domain" description="RNA polymerase sigma factor 70 region 4 type 2" evidence="7">
    <location>
        <begin position="106"/>
        <end position="155"/>
    </location>
</feature>
<reference evidence="9" key="1">
    <citation type="journal article" date="2019" name="Int. J. Syst. Evol. Microbiol.">
        <title>The Global Catalogue of Microorganisms (GCM) 10K type strain sequencing project: providing services to taxonomists for standard genome sequencing and annotation.</title>
        <authorList>
            <consortium name="The Broad Institute Genomics Platform"/>
            <consortium name="The Broad Institute Genome Sequencing Center for Infectious Disease"/>
            <person name="Wu L."/>
            <person name="Ma J."/>
        </authorList>
    </citation>
    <scope>NUCLEOTIDE SEQUENCE [LARGE SCALE GENOMIC DNA]</scope>
    <source>
        <strain evidence="9">CCUG 49571</strain>
    </source>
</reference>
<dbReference type="Gene3D" id="1.10.10.10">
    <property type="entry name" value="Winged helix-like DNA-binding domain superfamily/Winged helix DNA-binding domain"/>
    <property type="match status" value="1"/>
</dbReference>
<accession>A0ABV9FFZ0</accession>
<name>A0ABV9FFZ0_9BACL</name>
<evidence type="ECO:0000256" key="1">
    <source>
        <dbReference type="ARBA" id="ARBA00010641"/>
    </source>
</evidence>
<dbReference type="Gene3D" id="1.10.1740.10">
    <property type="match status" value="1"/>
</dbReference>
<keyword evidence="9" id="KW-1185">Reference proteome</keyword>
<gene>
    <name evidence="8" type="ORF">ACFO3S_17940</name>
</gene>
<proteinExistence type="inferred from homology"/>
<evidence type="ECO:0000313" key="9">
    <source>
        <dbReference type="Proteomes" id="UP001596028"/>
    </source>
</evidence>
<dbReference type="RefSeq" id="WP_378098968.1">
    <property type="nucleotide sequence ID" value="NZ_JBHSEP010000014.1"/>
</dbReference>
<evidence type="ECO:0000256" key="5">
    <source>
        <dbReference type="ARBA" id="ARBA00023163"/>
    </source>
</evidence>
<dbReference type="SUPFAM" id="SSF88659">
    <property type="entry name" value="Sigma3 and sigma4 domains of RNA polymerase sigma factors"/>
    <property type="match status" value="1"/>
</dbReference>
<dbReference type="PANTHER" id="PTHR43133">
    <property type="entry name" value="RNA POLYMERASE ECF-TYPE SIGMA FACTO"/>
    <property type="match status" value="1"/>
</dbReference>
<dbReference type="PANTHER" id="PTHR43133:SF52">
    <property type="entry name" value="ECF RNA POLYMERASE SIGMA FACTOR SIGL"/>
    <property type="match status" value="1"/>
</dbReference>
<evidence type="ECO:0000259" key="6">
    <source>
        <dbReference type="Pfam" id="PF04542"/>
    </source>
</evidence>
<comment type="similarity">
    <text evidence="1">Belongs to the sigma-70 factor family. ECF subfamily.</text>
</comment>
<feature type="domain" description="RNA polymerase sigma-70 region 2" evidence="6">
    <location>
        <begin position="11"/>
        <end position="75"/>
    </location>
</feature>
<dbReference type="InterPro" id="IPR013325">
    <property type="entry name" value="RNA_pol_sigma_r2"/>
</dbReference>
<dbReference type="Proteomes" id="UP001596028">
    <property type="component" value="Unassembled WGS sequence"/>
</dbReference>
<organism evidence="8 9">
    <name type="scientific">Cohnella hongkongensis</name>
    <dbReference type="NCBI Taxonomy" id="178337"/>
    <lineage>
        <taxon>Bacteria</taxon>
        <taxon>Bacillati</taxon>
        <taxon>Bacillota</taxon>
        <taxon>Bacilli</taxon>
        <taxon>Bacillales</taxon>
        <taxon>Paenibacillaceae</taxon>
        <taxon>Cohnella</taxon>
    </lineage>
</organism>
<protein>
    <submittedName>
        <fullName evidence="8">RNA polymerase sigma factor</fullName>
    </submittedName>
</protein>
<dbReference type="EMBL" id="JBHSEP010000014">
    <property type="protein sequence ID" value="MFC4600133.1"/>
    <property type="molecule type" value="Genomic_DNA"/>
</dbReference>
<keyword evidence="2" id="KW-0805">Transcription regulation</keyword>
<keyword evidence="4" id="KW-0238">DNA-binding</keyword>